<feature type="region of interest" description="Disordered" evidence="1">
    <location>
        <begin position="1"/>
        <end position="23"/>
    </location>
</feature>
<sequence>MSRRGQSGSRDSKVKEREDEGHQELPQALINTLASAVEASLCNRLLIPVSRSISYTQIGSAHIVCELPGGEFRPLLFLCPTPSTLKPQSSNSVLSPHLRSPDTQKNCSCLPPDPPSISSQRMSVRISIRPRGQQETPGVCQPSPIIRSSHIVTSSHANRPKTNLSPTVH</sequence>
<feature type="region of interest" description="Disordered" evidence="1">
    <location>
        <begin position="150"/>
        <end position="169"/>
    </location>
</feature>
<dbReference type="Proteomes" id="UP000800041">
    <property type="component" value="Unassembled WGS sequence"/>
</dbReference>
<proteinExistence type="predicted"/>
<name>A0A6G1H8K3_9PEZI</name>
<protein>
    <submittedName>
        <fullName evidence="2">Uncharacterized protein</fullName>
    </submittedName>
</protein>
<feature type="compositionally biased region" description="Basic and acidic residues" evidence="1">
    <location>
        <begin position="10"/>
        <end position="23"/>
    </location>
</feature>
<gene>
    <name evidence="2" type="ORF">K402DRAFT_269048</name>
</gene>
<evidence type="ECO:0000313" key="2">
    <source>
        <dbReference type="EMBL" id="KAF1989288.1"/>
    </source>
</evidence>
<feature type="region of interest" description="Disordered" evidence="1">
    <location>
        <begin position="88"/>
        <end position="107"/>
    </location>
</feature>
<evidence type="ECO:0000313" key="3">
    <source>
        <dbReference type="Proteomes" id="UP000800041"/>
    </source>
</evidence>
<keyword evidence="3" id="KW-1185">Reference proteome</keyword>
<accession>A0A6G1H8K3</accession>
<evidence type="ECO:0000256" key="1">
    <source>
        <dbReference type="SAM" id="MobiDB-lite"/>
    </source>
</evidence>
<reference evidence="2" key="1">
    <citation type="journal article" date="2020" name="Stud. Mycol.">
        <title>101 Dothideomycetes genomes: a test case for predicting lifestyles and emergence of pathogens.</title>
        <authorList>
            <person name="Haridas S."/>
            <person name="Albert R."/>
            <person name="Binder M."/>
            <person name="Bloem J."/>
            <person name="Labutti K."/>
            <person name="Salamov A."/>
            <person name="Andreopoulos B."/>
            <person name="Baker S."/>
            <person name="Barry K."/>
            <person name="Bills G."/>
            <person name="Bluhm B."/>
            <person name="Cannon C."/>
            <person name="Castanera R."/>
            <person name="Culley D."/>
            <person name="Daum C."/>
            <person name="Ezra D."/>
            <person name="Gonzalez J."/>
            <person name="Henrissat B."/>
            <person name="Kuo A."/>
            <person name="Liang C."/>
            <person name="Lipzen A."/>
            <person name="Lutzoni F."/>
            <person name="Magnuson J."/>
            <person name="Mondo S."/>
            <person name="Nolan M."/>
            <person name="Ohm R."/>
            <person name="Pangilinan J."/>
            <person name="Park H.-J."/>
            <person name="Ramirez L."/>
            <person name="Alfaro M."/>
            <person name="Sun H."/>
            <person name="Tritt A."/>
            <person name="Yoshinaga Y."/>
            <person name="Zwiers L.-H."/>
            <person name="Turgeon B."/>
            <person name="Goodwin S."/>
            <person name="Spatafora J."/>
            <person name="Crous P."/>
            <person name="Grigoriev I."/>
        </authorList>
    </citation>
    <scope>NUCLEOTIDE SEQUENCE</scope>
    <source>
        <strain evidence="2">CBS 113979</strain>
    </source>
</reference>
<organism evidence="2 3">
    <name type="scientific">Aulographum hederae CBS 113979</name>
    <dbReference type="NCBI Taxonomy" id="1176131"/>
    <lineage>
        <taxon>Eukaryota</taxon>
        <taxon>Fungi</taxon>
        <taxon>Dikarya</taxon>
        <taxon>Ascomycota</taxon>
        <taxon>Pezizomycotina</taxon>
        <taxon>Dothideomycetes</taxon>
        <taxon>Pleosporomycetidae</taxon>
        <taxon>Aulographales</taxon>
        <taxon>Aulographaceae</taxon>
    </lineage>
</organism>
<dbReference type="EMBL" id="ML977145">
    <property type="protein sequence ID" value="KAF1989288.1"/>
    <property type="molecule type" value="Genomic_DNA"/>
</dbReference>
<dbReference type="AlphaFoldDB" id="A0A6G1H8K3"/>